<proteinExistence type="predicted"/>
<sequence length="142" mass="15902">MAMNWAIGETARADWVSEDGGEHVKVRLVSDGGEKTGREQWRECKRKGGESMGGKEEGRYREGETERKPEYKTNRGRMVQWIWCSFTEQGTEARVPNGMKRSDRPKTGPNGETDNAFGQETEECEFVPAVASGPAKQAARCK</sequence>
<evidence type="ECO:0000313" key="2">
    <source>
        <dbReference type="EMBL" id="KAK6726922.1"/>
    </source>
</evidence>
<feature type="compositionally biased region" description="Basic and acidic residues" evidence="1">
    <location>
        <begin position="32"/>
        <end position="67"/>
    </location>
</feature>
<feature type="region of interest" description="Disordered" evidence="1">
    <location>
        <begin position="30"/>
        <end position="67"/>
    </location>
</feature>
<name>A0ABR1BKD2_NECAM</name>
<evidence type="ECO:0000313" key="3">
    <source>
        <dbReference type="Proteomes" id="UP001303046"/>
    </source>
</evidence>
<protein>
    <submittedName>
        <fullName evidence="2">Uncharacterized protein</fullName>
    </submittedName>
</protein>
<reference evidence="2 3" key="1">
    <citation type="submission" date="2023-08" db="EMBL/GenBank/DDBJ databases">
        <title>A Necator americanus chromosomal reference genome.</title>
        <authorList>
            <person name="Ilik V."/>
            <person name="Petrzelkova K.J."/>
            <person name="Pardy F."/>
            <person name="Fuh T."/>
            <person name="Niatou-Singa F.S."/>
            <person name="Gouil Q."/>
            <person name="Baker L."/>
            <person name="Ritchie M.E."/>
            <person name="Jex A.R."/>
            <person name="Gazzola D."/>
            <person name="Li H."/>
            <person name="Toshio Fujiwara R."/>
            <person name="Zhan B."/>
            <person name="Aroian R.V."/>
            <person name="Pafco B."/>
            <person name="Schwarz E.M."/>
        </authorList>
    </citation>
    <scope>NUCLEOTIDE SEQUENCE [LARGE SCALE GENOMIC DNA]</scope>
    <source>
        <strain evidence="2 3">Aroian</strain>
        <tissue evidence="2">Whole animal</tissue>
    </source>
</reference>
<feature type="region of interest" description="Disordered" evidence="1">
    <location>
        <begin position="94"/>
        <end position="142"/>
    </location>
</feature>
<dbReference type="Proteomes" id="UP001303046">
    <property type="component" value="Unassembled WGS sequence"/>
</dbReference>
<organism evidence="2 3">
    <name type="scientific">Necator americanus</name>
    <name type="common">Human hookworm</name>
    <dbReference type="NCBI Taxonomy" id="51031"/>
    <lineage>
        <taxon>Eukaryota</taxon>
        <taxon>Metazoa</taxon>
        <taxon>Ecdysozoa</taxon>
        <taxon>Nematoda</taxon>
        <taxon>Chromadorea</taxon>
        <taxon>Rhabditida</taxon>
        <taxon>Rhabditina</taxon>
        <taxon>Rhabditomorpha</taxon>
        <taxon>Strongyloidea</taxon>
        <taxon>Ancylostomatidae</taxon>
        <taxon>Bunostominae</taxon>
        <taxon>Necator</taxon>
    </lineage>
</organism>
<evidence type="ECO:0000256" key="1">
    <source>
        <dbReference type="SAM" id="MobiDB-lite"/>
    </source>
</evidence>
<accession>A0ABR1BKD2</accession>
<keyword evidence="3" id="KW-1185">Reference proteome</keyword>
<comment type="caution">
    <text evidence="2">The sequence shown here is derived from an EMBL/GenBank/DDBJ whole genome shotgun (WGS) entry which is preliminary data.</text>
</comment>
<gene>
    <name evidence="2" type="primary">Necator_chrI.g1052</name>
    <name evidence="2" type="ORF">RB195_004928</name>
</gene>
<dbReference type="EMBL" id="JAVFWL010000001">
    <property type="protein sequence ID" value="KAK6726922.1"/>
    <property type="molecule type" value="Genomic_DNA"/>
</dbReference>